<sequence>MIQIVHTFPEITEDPFKPIAFANQSYPYNQISSDRRFEELLYSIAKAQLGRAQFMEFDEVSLMSGVSEKGRDCSLFYNGNTNGLIQCKKYDKNLDKNNFGKEITKFVLYSLLTEDILQDPDNFTYFIAVSKGFTVDCSDFIDAFRSLIGTEESLSSWVNYNINKYESLKQLQLKIDETLQQVRDVLSRINVKKINTPDLDAYLSDPRSAHLCTLFFEVRTVTDNSVIMEVKELLLEKLVDQSKEDIKIDQQLDTGSLSLKSERNEFSEINDSHIEREETDQLFKWIKKNPERDNENRALNLCLLVANAGMGKTVILKDLYDRLRANDIPVLGLKADKLAATSIKELQDKIGLSIPIFEFIEKCKQKYRTTVILIDQIDALSQSMSTDRSYLQVFKSVIEQYRHDENIRIIISIRTFDLHYDPALQVYRNIETVTVNPLTEGQVLTQLAKLDVHRNMLNSKLLELLKIPNHLNVFSRIYKSNHGSLGLKTLHDMYLELWTQKITNLSPKEPADRKLTRELLYKIADKMFSIQHITVSELQFEDYAQELSYLKSERLLKKEENQLQFFHQSFYDFVFAKQFVERGLDLRDYIKNNGQTLHLRSAVKMILNYLRDFDQTMYLKTLKDIFYDSQILFHIKHMILSSVLFHETPLAQEKAIVKEAVKESYHLMILFFQHAHSQYWFHFADRNSFLEILDGNFNIIPKSRYLQPKEQTLLKNKASDFLHRAAILDYNGSWKFILERRDQSFARRILRATTNWDDPIKYSIFEDCKDFKQIDPYGYYRTVDNIAHVNPSYAINLMAQDLSNTPLNDGRQDPLGPDVVLNTLLKTAPTQLFPILFSCFEAEFKTAETEKKFWGNYKYMQVRFQDRDFQKGRASRYTLLAHSLRNSAQARDPEFLSFFDTNKDSEIMSVLRLLIFALDSDHIYYSAQTFELCSYLLTLNEIYYDSTIAVESRTLFEKTFPFFNLEEQSKMIKLIKELKFSHEIMIIKLGSGKKKISTWWGLTKYCWIKRLPAEIIASDPELKQAELELARRFPDYKDRERSGHVIAGVVQTPIPPKAYKHMKKVQWLDSFKKYDGSKSDFDRPFLKGDIQEHAYALKKCVQEDPTDEMIDIISSALNDPDIQLKYAIYGLWGLSESEADKKQARELFKQILKLPMSKELQRVCRYIAENLSKNQNDDSSIIDFLLSCALDFSLDHADLDPLEEETSVDNLVTQGLNTASGSAASALVHIIDSNYFDQVFSTLKIVFEIAPAHCRAAALYQFAYLMNADPARAFEIFSGVVNNENSIHVLASSIWSMHYMANYNFEALIPAFERLVSADCLGQDDSQALFNILYFSDLHDKTDANALLYRFMENNKYVYSFAIGTILHNYYAVPAAKQKSDQLLDYVLERLTEEDYENQGINFNESINIKLSDISTFLTKYIQSPFFRVNDSLIEYLTSQCKDYPHQAIELFEIVLNTDKFKDDQEFIDVYTSSGTKFILCALSSLDGNDNESISARWNLTLAFDRVLMDDRFSRETEKILDEANL</sequence>
<protein>
    <recommendedName>
        <fullName evidence="1">ATPase AAA-type core domain-containing protein</fullName>
    </recommendedName>
</protein>
<dbReference type="CDD" id="cd00009">
    <property type="entry name" value="AAA"/>
    <property type="match status" value="1"/>
</dbReference>
<dbReference type="OrthoDB" id="811374at2"/>
<evidence type="ECO:0000313" key="3">
    <source>
        <dbReference type="Proteomes" id="UP000236182"/>
    </source>
</evidence>
<gene>
    <name evidence="2" type="ORF">C1638_003325</name>
</gene>
<dbReference type="Pfam" id="PF00004">
    <property type="entry name" value="AAA"/>
    <property type="match status" value="1"/>
</dbReference>
<dbReference type="SUPFAM" id="SSF48371">
    <property type="entry name" value="ARM repeat"/>
    <property type="match status" value="1"/>
</dbReference>
<evidence type="ECO:0000259" key="1">
    <source>
        <dbReference type="Pfam" id="PF00004"/>
    </source>
</evidence>
<name>A0A316X4E7_9FLAO</name>
<dbReference type="GO" id="GO:0016887">
    <property type="term" value="F:ATP hydrolysis activity"/>
    <property type="evidence" value="ECO:0007669"/>
    <property type="project" value="InterPro"/>
</dbReference>
<dbReference type="InterPro" id="IPR003959">
    <property type="entry name" value="ATPase_AAA_core"/>
</dbReference>
<reference evidence="2" key="1">
    <citation type="submission" date="2018-04" db="EMBL/GenBank/DDBJ databases">
        <title>Draft Genome Sequences of Chryseobacterium lactis NCTC11390T isolated from milk, Chryseobacterium oncorhynchi 701B-08T from rainbow trout, and Chryseobacterium viscerum 687B-08T from diseased fish.</title>
        <authorList>
            <person name="Jeong J.-J."/>
            <person name="Lee Y.J."/>
            <person name="Pathiraja D."/>
            <person name="Park B."/>
            <person name="Choi I.-G."/>
            <person name="Kim K.D."/>
        </authorList>
    </citation>
    <scope>NUCLEOTIDE SEQUENCE [LARGE SCALE GENOMIC DNA]</scope>
    <source>
        <strain evidence="2">701B-08</strain>
    </source>
</reference>
<dbReference type="EMBL" id="PPEI02000001">
    <property type="protein sequence ID" value="PWN67636.1"/>
    <property type="molecule type" value="Genomic_DNA"/>
</dbReference>
<feature type="domain" description="ATPase AAA-type core" evidence="1">
    <location>
        <begin position="303"/>
        <end position="418"/>
    </location>
</feature>
<dbReference type="SUPFAM" id="SSF52540">
    <property type="entry name" value="P-loop containing nucleoside triphosphate hydrolases"/>
    <property type="match status" value="1"/>
</dbReference>
<dbReference type="RefSeq" id="WP_109618160.1">
    <property type="nucleotide sequence ID" value="NZ_PPEI02000001.1"/>
</dbReference>
<dbReference type="Proteomes" id="UP000236182">
    <property type="component" value="Unassembled WGS sequence"/>
</dbReference>
<dbReference type="InterPro" id="IPR027417">
    <property type="entry name" value="P-loop_NTPase"/>
</dbReference>
<evidence type="ECO:0000313" key="2">
    <source>
        <dbReference type="EMBL" id="PWN67636.1"/>
    </source>
</evidence>
<accession>A0A316X4E7</accession>
<comment type="caution">
    <text evidence="2">The sequence shown here is derived from an EMBL/GenBank/DDBJ whole genome shotgun (WGS) entry which is preliminary data.</text>
</comment>
<dbReference type="InterPro" id="IPR016024">
    <property type="entry name" value="ARM-type_fold"/>
</dbReference>
<dbReference type="Gene3D" id="3.40.50.300">
    <property type="entry name" value="P-loop containing nucleotide triphosphate hydrolases"/>
    <property type="match status" value="1"/>
</dbReference>
<dbReference type="GO" id="GO:0005524">
    <property type="term" value="F:ATP binding"/>
    <property type="evidence" value="ECO:0007669"/>
    <property type="project" value="InterPro"/>
</dbReference>
<organism evidence="2 3">
    <name type="scientific">Chryseobacterium oncorhynchi</name>
    <dbReference type="NCBI Taxonomy" id="741074"/>
    <lineage>
        <taxon>Bacteria</taxon>
        <taxon>Pseudomonadati</taxon>
        <taxon>Bacteroidota</taxon>
        <taxon>Flavobacteriia</taxon>
        <taxon>Flavobacteriales</taxon>
        <taxon>Weeksellaceae</taxon>
        <taxon>Chryseobacterium group</taxon>
        <taxon>Chryseobacterium</taxon>
    </lineage>
</organism>
<keyword evidence="3" id="KW-1185">Reference proteome</keyword>
<proteinExistence type="predicted"/>